<dbReference type="InterPro" id="IPR008972">
    <property type="entry name" value="Cupredoxin"/>
</dbReference>
<evidence type="ECO:0000256" key="3">
    <source>
        <dbReference type="ARBA" id="ARBA00022764"/>
    </source>
</evidence>
<evidence type="ECO:0000256" key="6">
    <source>
        <dbReference type="SAM" id="SignalP"/>
    </source>
</evidence>
<evidence type="ECO:0000256" key="4">
    <source>
        <dbReference type="ARBA" id="ARBA00022982"/>
    </source>
</evidence>
<dbReference type="GO" id="GO:0009055">
    <property type="term" value="F:electron transfer activity"/>
    <property type="evidence" value="ECO:0007669"/>
    <property type="project" value="InterPro"/>
</dbReference>
<dbReference type="GO" id="GO:0005507">
    <property type="term" value="F:copper ion binding"/>
    <property type="evidence" value="ECO:0007669"/>
    <property type="project" value="InterPro"/>
</dbReference>
<dbReference type="Proteomes" id="UP000554837">
    <property type="component" value="Unassembled WGS sequence"/>
</dbReference>
<dbReference type="Gene3D" id="2.60.40.420">
    <property type="entry name" value="Cupredoxins - blue copper proteins"/>
    <property type="match status" value="1"/>
</dbReference>
<feature type="chain" id="PRO_5032469652" evidence="6">
    <location>
        <begin position="27"/>
        <end position="111"/>
    </location>
</feature>
<keyword evidence="5" id="KW-0186">Copper</keyword>
<name>A0A840S414_9BURK</name>
<feature type="domain" description="EfeO-type cupredoxin-like" evidence="7">
    <location>
        <begin position="16"/>
        <end position="110"/>
    </location>
</feature>
<keyword evidence="6" id="KW-0732">Signal</keyword>
<feature type="signal peptide" evidence="6">
    <location>
        <begin position="1"/>
        <end position="26"/>
    </location>
</feature>
<keyword evidence="5" id="KW-0479">Metal-binding</keyword>
<dbReference type="OrthoDB" id="9774579at2"/>
<dbReference type="PRINTS" id="PR00155">
    <property type="entry name" value="AMICYANIN"/>
</dbReference>
<dbReference type="Pfam" id="PF13473">
    <property type="entry name" value="Cupredoxin_1"/>
    <property type="match status" value="1"/>
</dbReference>
<keyword evidence="3" id="KW-0574">Periplasm</keyword>
<dbReference type="AlphaFoldDB" id="A0A840S414"/>
<keyword evidence="9" id="KW-1185">Reference proteome</keyword>
<feature type="binding site" evidence="5">
    <location>
        <position position="101"/>
    </location>
    <ligand>
        <name>Cu cation</name>
        <dbReference type="ChEBI" id="CHEBI:23378"/>
    </ligand>
</feature>
<comment type="subcellular location">
    <subcellularLocation>
        <location evidence="1">Periplasm</location>
    </subcellularLocation>
</comment>
<dbReference type="GO" id="GO:0042597">
    <property type="term" value="C:periplasmic space"/>
    <property type="evidence" value="ECO:0007669"/>
    <property type="project" value="UniProtKB-SubCell"/>
</dbReference>
<evidence type="ECO:0000256" key="2">
    <source>
        <dbReference type="ARBA" id="ARBA00022448"/>
    </source>
</evidence>
<dbReference type="InterPro" id="IPR002386">
    <property type="entry name" value="Amicyanin/Pseudoazurin"/>
</dbReference>
<feature type="binding site" evidence="5">
    <location>
        <position position="65"/>
    </location>
    <ligand>
        <name>Cu cation</name>
        <dbReference type="ChEBI" id="CHEBI:23378"/>
    </ligand>
</feature>
<dbReference type="RefSeq" id="WP_138857550.1">
    <property type="nucleotide sequence ID" value="NZ_CP040709.1"/>
</dbReference>
<protein>
    <submittedName>
        <fullName evidence="8">Plastocyanin</fullName>
    </submittedName>
</protein>
<keyword evidence="4" id="KW-0249">Electron transport</keyword>
<comment type="cofactor">
    <cofactor evidence="5">
        <name>Cu cation</name>
        <dbReference type="ChEBI" id="CHEBI:23378"/>
    </cofactor>
    <text evidence="5">Binds 1 copper ion per subunit.</text>
</comment>
<dbReference type="InterPro" id="IPR028096">
    <property type="entry name" value="EfeO_Cupredoxin"/>
</dbReference>
<evidence type="ECO:0000256" key="1">
    <source>
        <dbReference type="ARBA" id="ARBA00004418"/>
    </source>
</evidence>
<evidence type="ECO:0000313" key="8">
    <source>
        <dbReference type="EMBL" id="MBB5203391.1"/>
    </source>
</evidence>
<evidence type="ECO:0000256" key="5">
    <source>
        <dbReference type="PIRSR" id="PIRSR602386-1"/>
    </source>
</evidence>
<dbReference type="EMBL" id="JACHHO010000001">
    <property type="protein sequence ID" value="MBB5203391.1"/>
    <property type="molecule type" value="Genomic_DNA"/>
</dbReference>
<organism evidence="8 9">
    <name type="scientific">Inhella inkyongensis</name>
    <dbReference type="NCBI Taxonomy" id="392593"/>
    <lineage>
        <taxon>Bacteria</taxon>
        <taxon>Pseudomonadati</taxon>
        <taxon>Pseudomonadota</taxon>
        <taxon>Betaproteobacteria</taxon>
        <taxon>Burkholderiales</taxon>
        <taxon>Sphaerotilaceae</taxon>
        <taxon>Inhella</taxon>
    </lineage>
</organism>
<feature type="binding site" evidence="5">
    <location>
        <position position="98"/>
    </location>
    <ligand>
        <name>Cu cation</name>
        <dbReference type="ChEBI" id="CHEBI:23378"/>
    </ligand>
</feature>
<dbReference type="PANTHER" id="PTHR36507">
    <property type="entry name" value="BLL1555 PROTEIN"/>
    <property type="match status" value="1"/>
</dbReference>
<keyword evidence="2" id="KW-0813">Transport</keyword>
<evidence type="ECO:0000259" key="7">
    <source>
        <dbReference type="Pfam" id="PF13473"/>
    </source>
</evidence>
<gene>
    <name evidence="8" type="ORF">HNQ51_000684</name>
</gene>
<dbReference type="SUPFAM" id="SSF49503">
    <property type="entry name" value="Cupredoxins"/>
    <property type="match status" value="1"/>
</dbReference>
<proteinExistence type="predicted"/>
<evidence type="ECO:0000313" key="9">
    <source>
        <dbReference type="Proteomes" id="UP000554837"/>
    </source>
</evidence>
<dbReference type="PANTHER" id="PTHR36507:SF1">
    <property type="entry name" value="BLL1555 PROTEIN"/>
    <property type="match status" value="1"/>
</dbReference>
<comment type="caution">
    <text evidence="8">The sequence shown here is derived from an EMBL/GenBank/DDBJ whole genome shotgun (WGS) entry which is preliminary data.</text>
</comment>
<reference evidence="8 9" key="1">
    <citation type="submission" date="2020-08" db="EMBL/GenBank/DDBJ databases">
        <title>Genomic Encyclopedia of Type Strains, Phase IV (KMG-IV): sequencing the most valuable type-strain genomes for metagenomic binning, comparative biology and taxonomic classification.</title>
        <authorList>
            <person name="Goeker M."/>
        </authorList>
    </citation>
    <scope>NUCLEOTIDE SEQUENCE [LARGE SCALE GENOMIC DNA]</scope>
    <source>
        <strain evidence="8 9">DSM 23958</strain>
    </source>
</reference>
<dbReference type="InterPro" id="IPR052721">
    <property type="entry name" value="ET_Amicyanin"/>
</dbReference>
<accession>A0A840S414</accession>
<sequence length="111" mass="12553">MQRRPFFGLLALPVSAAALLAPRVGAQSRAPHEVTISGMQFMPAELQVQSGETVRWTNQEKRTSHSLLFADQPESERLLPGEHWERRFDQAGDYPYVCGPHPDMKGRILVR</sequence>